<gene>
    <name evidence="7" type="ORF">B4U79_08638</name>
    <name evidence="8" type="ORF">B4U79_13426</name>
</gene>
<dbReference type="PANTHER" id="PTHR13636">
    <property type="entry name" value="TRANSMEMBRANE PROTEIN 258"/>
    <property type="match status" value="1"/>
</dbReference>
<keyword evidence="9" id="KW-1185">Reference proteome</keyword>
<evidence type="ECO:0000313" key="8">
    <source>
        <dbReference type="EMBL" id="RWS12865.1"/>
    </source>
</evidence>
<dbReference type="OrthoDB" id="18408at2759"/>
<evidence type="ECO:0000313" key="7">
    <source>
        <dbReference type="EMBL" id="RWS07363.1"/>
    </source>
</evidence>
<keyword evidence="4 6" id="KW-1133">Transmembrane helix</keyword>
<proteinExistence type="inferred from homology"/>
<evidence type="ECO:0000256" key="3">
    <source>
        <dbReference type="ARBA" id="ARBA00022692"/>
    </source>
</evidence>
<evidence type="ECO:0000313" key="9">
    <source>
        <dbReference type="Proteomes" id="UP000285301"/>
    </source>
</evidence>
<evidence type="ECO:0000256" key="2">
    <source>
        <dbReference type="ARBA" id="ARBA00009825"/>
    </source>
</evidence>
<accession>A0A3S3PD69</accession>
<protein>
    <recommendedName>
        <fullName evidence="6">Dolichyl-diphosphooligosaccharide-protein glycosyltransferase subunit TMEM258</fullName>
    </recommendedName>
    <alternativeName>
        <fullName evidence="6">Transmembrane protein 258</fullName>
    </alternativeName>
</protein>
<organism evidence="8 9">
    <name type="scientific">Dinothrombium tinctorium</name>
    <dbReference type="NCBI Taxonomy" id="1965070"/>
    <lineage>
        <taxon>Eukaryota</taxon>
        <taxon>Metazoa</taxon>
        <taxon>Ecdysozoa</taxon>
        <taxon>Arthropoda</taxon>
        <taxon>Chelicerata</taxon>
        <taxon>Arachnida</taxon>
        <taxon>Acari</taxon>
        <taxon>Acariformes</taxon>
        <taxon>Trombidiformes</taxon>
        <taxon>Prostigmata</taxon>
        <taxon>Anystina</taxon>
        <taxon>Parasitengona</taxon>
        <taxon>Trombidioidea</taxon>
        <taxon>Trombidiidae</taxon>
        <taxon>Dinothrombium</taxon>
    </lineage>
</organism>
<dbReference type="AlphaFoldDB" id="A0A3S3PD69"/>
<dbReference type="GO" id="GO:0008250">
    <property type="term" value="C:oligosaccharyltransferase complex"/>
    <property type="evidence" value="ECO:0007669"/>
    <property type="project" value="UniProtKB-UniRule"/>
</dbReference>
<sequence>MTVSLPPFEPLVPSYVYTRLSLVLTAVGLLFMAMFFMIEVTSSRSKYVDDSNRFHATVARVLKEVSIALIASTFLGFGLLFLCLCVGIYV</sequence>
<dbReference type="Proteomes" id="UP000285301">
    <property type="component" value="Unassembled WGS sequence"/>
</dbReference>
<dbReference type="EMBL" id="NCKU01001179">
    <property type="protein sequence ID" value="RWS12865.1"/>
    <property type="molecule type" value="Genomic_DNA"/>
</dbReference>
<reference evidence="8 9" key="1">
    <citation type="journal article" date="2018" name="Gigascience">
        <title>Genomes of trombidid mites reveal novel predicted allergens and laterally-transferred genes associated with secondary metabolism.</title>
        <authorList>
            <person name="Dong X."/>
            <person name="Chaisiri K."/>
            <person name="Xia D."/>
            <person name="Armstrong S.D."/>
            <person name="Fang Y."/>
            <person name="Donnelly M.J."/>
            <person name="Kadowaki T."/>
            <person name="McGarry J.W."/>
            <person name="Darby A.C."/>
            <person name="Makepeace B.L."/>
        </authorList>
    </citation>
    <scope>NUCLEOTIDE SEQUENCE [LARGE SCALE GENOMIC DNA]</scope>
    <source>
        <strain evidence="8">UoL-WK</strain>
    </source>
</reference>
<comment type="similarity">
    <text evidence="2 6">Belongs to the OST5 family.</text>
</comment>
<name>A0A3S3PD69_9ACAR</name>
<comment type="subcellular location">
    <subcellularLocation>
        <location evidence="1 6">Membrane</location>
        <topology evidence="1 6">Multi-pass membrane protein</topology>
    </subcellularLocation>
</comment>
<feature type="transmembrane region" description="Helical" evidence="6">
    <location>
        <begin position="61"/>
        <end position="89"/>
    </location>
</feature>
<evidence type="ECO:0000256" key="1">
    <source>
        <dbReference type="ARBA" id="ARBA00004141"/>
    </source>
</evidence>
<evidence type="ECO:0000256" key="6">
    <source>
        <dbReference type="RuleBase" id="RU367008"/>
    </source>
</evidence>
<dbReference type="EMBL" id="NCKU01003527">
    <property type="protein sequence ID" value="RWS07363.1"/>
    <property type="molecule type" value="Genomic_DNA"/>
</dbReference>
<dbReference type="STRING" id="1965070.A0A3S3PD69"/>
<reference evidence="8" key="2">
    <citation type="submission" date="2018-11" db="EMBL/GenBank/DDBJ databases">
        <title>Trombidioid mite genomics.</title>
        <authorList>
            <person name="Dong X."/>
        </authorList>
    </citation>
    <scope>NUCLEOTIDE SEQUENCE</scope>
    <source>
        <strain evidence="8">UoL-WK</strain>
    </source>
</reference>
<evidence type="ECO:0000256" key="5">
    <source>
        <dbReference type="ARBA" id="ARBA00023136"/>
    </source>
</evidence>
<keyword evidence="5 6" id="KW-0472">Membrane</keyword>
<comment type="function">
    <text evidence="6">Subunit of the oligosaccharyl transferase (OST) complex that catalyzes the initial transfer of a defined glycan (Glc(3)Man(9)GlcNAc(2) in eukaryotes) from the lipid carrier dolichol-pyrophosphate to an asparagine residue within an Asn-X-Ser/Thr consensus motif in nascent polypeptide chains, the first step in protein N-glycosylation. N-glycosylation occurs cotranslationally and the complex associates with the Sec61 complex at the channel-forming translocon complex that mediates protein translocation across the endoplasmic reticulum (ER). All subunits are required for a maximal enzyme activity.</text>
</comment>
<evidence type="ECO:0000256" key="4">
    <source>
        <dbReference type="ARBA" id="ARBA00022989"/>
    </source>
</evidence>
<comment type="caution">
    <text evidence="8">The sequence shown here is derived from an EMBL/GenBank/DDBJ whole genome shotgun (WGS) entry which is preliminary data.</text>
</comment>
<dbReference type="Pfam" id="PF05251">
    <property type="entry name" value="Ost5"/>
    <property type="match status" value="1"/>
</dbReference>
<comment type="subunit">
    <text evidence="6">Component of the oligosaccharyltransferase (OST) complex.</text>
</comment>
<dbReference type="InterPro" id="IPR007915">
    <property type="entry name" value="TMEM258/Ost5"/>
</dbReference>
<dbReference type="GO" id="GO:0006487">
    <property type="term" value="P:protein N-linked glycosylation"/>
    <property type="evidence" value="ECO:0007669"/>
    <property type="project" value="UniProtKB-UniRule"/>
</dbReference>
<feature type="transmembrane region" description="Helical" evidence="6">
    <location>
        <begin position="20"/>
        <end position="40"/>
    </location>
</feature>
<keyword evidence="3 6" id="KW-0812">Transmembrane</keyword>